<proteinExistence type="predicted"/>
<dbReference type="KEGG" id="hdt:HYPDE_34218"/>
<accession>N0BEJ6</accession>
<feature type="region of interest" description="Disordered" evidence="1">
    <location>
        <begin position="220"/>
        <end position="299"/>
    </location>
</feature>
<dbReference type="Proteomes" id="UP000005952">
    <property type="component" value="Chromosome"/>
</dbReference>
<feature type="compositionally biased region" description="Low complexity" evidence="1">
    <location>
        <begin position="220"/>
        <end position="230"/>
    </location>
</feature>
<dbReference type="EMBL" id="CP005587">
    <property type="protein sequence ID" value="AGK58515.1"/>
    <property type="molecule type" value="Genomic_DNA"/>
</dbReference>
<gene>
    <name evidence="2" type="ORF">HYPDE_34218</name>
</gene>
<keyword evidence="3" id="KW-1185">Reference proteome</keyword>
<name>N0BEJ6_9HYPH</name>
<reference evidence="2 3" key="1">
    <citation type="journal article" date="2013" name="Genome Announc.">
        <title>Genome sequences for three denitrifying bacterial strains isolated from a uranium- and nitrate-contaminated subsurface environment.</title>
        <authorList>
            <person name="Venkatramanan R."/>
            <person name="Prakash O."/>
            <person name="Woyke T."/>
            <person name="Chain P."/>
            <person name="Goodwin L.A."/>
            <person name="Watson D."/>
            <person name="Brooks S."/>
            <person name="Kostka J.E."/>
            <person name="Green S.J."/>
        </authorList>
    </citation>
    <scope>NUCLEOTIDE SEQUENCE [LARGE SCALE GENOMIC DNA]</scope>
    <source>
        <strain evidence="2 3">1NES1</strain>
    </source>
</reference>
<sequence length="625" mass="67381">MTYLLLQTFLLLLASYFLGAFIACTIKRAIMGSRTMAPVYAGVPADVEAPLYPPVGAVAQRPVSPRPVAPPVVPRPIDPVQPRIDVIRRPEPRPMPKLIDPSRFERALMGPDPNEGMPRKAIPEIRPAVLKPVTGAYQPGTYGPPPEPEPEIPPPPVQPVVIEPEPEPYEPAPRIADVECEPTPEPVVELREKPARLTTRLSDATTSAAAAAVAAAKAAAAASISSFAKRPAPEPKPEPLKDEESAPLSVVEEPEEIAYEEIEDHVDEPAQVVDADDERPEVEEPPHTEEPASEAPVVVPTPVIRQLTEGGDDFQRIRAIDADIEQRLKAEGIDSFEHIAAWSSADVKRISRLLDIPGRIDREQWVEQAQILAKGGETYYSRNRVAAQKAATPVEKPGTQIAGLLAAQASETEVAADKLQSSPAVQSAKEEDNAEKDITPTLADKRAETQLSGVAAAIQGRSVAEMAAAAAAAIAAASASVTRGLKPIEPISPLAKVDPKISMPAKLSDAIKEKEAAAAQISADGEPEPPRPMPAASQGPHDDLKRIRGVGVLIEKRLNAMGISRYEQIANWTRGEIDRVSQVLEFKGRIEREGWVEQARILLNGGQTEFSRRVDRGEVDTSRET</sequence>
<evidence type="ECO:0000313" key="3">
    <source>
        <dbReference type="Proteomes" id="UP000005952"/>
    </source>
</evidence>
<dbReference type="RefSeq" id="WP_015598538.1">
    <property type="nucleotide sequence ID" value="NC_021172.1"/>
</dbReference>
<dbReference type="STRING" id="670307.HYPDE_34218"/>
<dbReference type="Gene3D" id="1.10.150.20">
    <property type="entry name" value="5' to 3' exonuclease, C-terminal subdomain"/>
    <property type="match status" value="1"/>
</dbReference>
<organism evidence="2 3">
    <name type="scientific">Hyphomicrobium denitrificans 1NES1</name>
    <dbReference type="NCBI Taxonomy" id="670307"/>
    <lineage>
        <taxon>Bacteria</taxon>
        <taxon>Pseudomonadati</taxon>
        <taxon>Pseudomonadota</taxon>
        <taxon>Alphaproteobacteria</taxon>
        <taxon>Hyphomicrobiales</taxon>
        <taxon>Hyphomicrobiaceae</taxon>
        <taxon>Hyphomicrobium</taxon>
    </lineage>
</organism>
<dbReference type="HOGENOM" id="CLU_412054_0_0_5"/>
<evidence type="ECO:0000256" key="1">
    <source>
        <dbReference type="SAM" id="MobiDB-lite"/>
    </source>
</evidence>
<feature type="compositionally biased region" description="Basic and acidic residues" evidence="1">
    <location>
        <begin position="231"/>
        <end position="244"/>
    </location>
</feature>
<feature type="region of interest" description="Disordered" evidence="1">
    <location>
        <begin position="517"/>
        <end position="542"/>
    </location>
</feature>
<feature type="compositionally biased region" description="Acidic residues" evidence="1">
    <location>
        <begin position="252"/>
        <end position="266"/>
    </location>
</feature>
<dbReference type="eggNOG" id="COG3743">
    <property type="taxonomic scope" value="Bacteria"/>
</dbReference>
<protein>
    <recommendedName>
        <fullName evidence="4">NADH dehydrogenase subunit E</fullName>
    </recommendedName>
</protein>
<evidence type="ECO:0000313" key="2">
    <source>
        <dbReference type="EMBL" id="AGK58515.1"/>
    </source>
</evidence>
<dbReference type="AlphaFoldDB" id="N0BEJ6"/>
<evidence type="ECO:0008006" key="4">
    <source>
        <dbReference type="Google" id="ProtNLM"/>
    </source>
</evidence>
<feature type="region of interest" description="Disordered" evidence="1">
    <location>
        <begin position="168"/>
        <end position="194"/>
    </location>
</feature>
<dbReference type="OrthoDB" id="9807941at2"/>